<evidence type="ECO:0000313" key="2">
    <source>
        <dbReference type="Proteomes" id="UP001159363"/>
    </source>
</evidence>
<accession>A0ABQ9HWY3</accession>
<keyword evidence="2" id="KW-1185">Reference proteome</keyword>
<dbReference type="EMBL" id="JARBHB010000003">
    <property type="protein sequence ID" value="KAJ8888888.1"/>
    <property type="molecule type" value="Genomic_DNA"/>
</dbReference>
<dbReference type="PANTHER" id="PTHR46601:SF1">
    <property type="entry name" value="ADF-H DOMAIN-CONTAINING PROTEIN"/>
    <property type="match status" value="1"/>
</dbReference>
<evidence type="ECO:0008006" key="3">
    <source>
        <dbReference type="Google" id="ProtNLM"/>
    </source>
</evidence>
<sequence length="162" mass="18630">MNLAVRLSPGNLEHTKAEELLVYSFTVISDDLRHSKVSVWVFMQSLLIELKKTATHVDHLFVFSDNCAEQIHMLKRVLFKMDIYVNIECNFFAAGHGKGAIDRVGGSVKRTAWKAARRRQAEHFYCVSAEKCKDFHVLFVLQADVDLYAQLLNKRWSSIREA</sequence>
<name>A0ABQ9HWY3_9NEOP</name>
<dbReference type="Proteomes" id="UP001159363">
    <property type="component" value="Chromosome 3"/>
</dbReference>
<feature type="non-terminal residue" evidence="1">
    <location>
        <position position="162"/>
    </location>
</feature>
<comment type="caution">
    <text evidence="1">The sequence shown here is derived from an EMBL/GenBank/DDBJ whole genome shotgun (WGS) entry which is preliminary data.</text>
</comment>
<gene>
    <name evidence="1" type="ORF">PR048_008382</name>
</gene>
<proteinExistence type="predicted"/>
<protein>
    <recommendedName>
        <fullName evidence="3">Hexosyltransferase</fullName>
    </recommendedName>
</protein>
<evidence type="ECO:0000313" key="1">
    <source>
        <dbReference type="EMBL" id="KAJ8888888.1"/>
    </source>
</evidence>
<organism evidence="1 2">
    <name type="scientific">Dryococelus australis</name>
    <dbReference type="NCBI Taxonomy" id="614101"/>
    <lineage>
        <taxon>Eukaryota</taxon>
        <taxon>Metazoa</taxon>
        <taxon>Ecdysozoa</taxon>
        <taxon>Arthropoda</taxon>
        <taxon>Hexapoda</taxon>
        <taxon>Insecta</taxon>
        <taxon>Pterygota</taxon>
        <taxon>Neoptera</taxon>
        <taxon>Polyneoptera</taxon>
        <taxon>Phasmatodea</taxon>
        <taxon>Verophasmatodea</taxon>
        <taxon>Anareolatae</taxon>
        <taxon>Phasmatidae</taxon>
        <taxon>Eurycanthinae</taxon>
        <taxon>Dryococelus</taxon>
    </lineage>
</organism>
<reference evidence="1 2" key="1">
    <citation type="submission" date="2023-02" db="EMBL/GenBank/DDBJ databases">
        <title>LHISI_Scaffold_Assembly.</title>
        <authorList>
            <person name="Stuart O.P."/>
            <person name="Cleave R."/>
            <person name="Magrath M.J.L."/>
            <person name="Mikheyev A.S."/>
        </authorList>
    </citation>
    <scope>NUCLEOTIDE SEQUENCE [LARGE SCALE GENOMIC DNA]</scope>
    <source>
        <strain evidence="1">Daus_M_001</strain>
        <tissue evidence="1">Leg muscle</tissue>
    </source>
</reference>
<dbReference type="PANTHER" id="PTHR46601">
    <property type="entry name" value="ULP_PROTEASE DOMAIN-CONTAINING PROTEIN"/>
    <property type="match status" value="1"/>
</dbReference>